<dbReference type="GO" id="GO:0006364">
    <property type="term" value="P:rRNA processing"/>
    <property type="evidence" value="ECO:0007669"/>
    <property type="project" value="TreeGrafter"/>
</dbReference>
<accession>A0AAW0YFM2</accession>
<comment type="subcellular location">
    <subcellularLocation>
        <location evidence="5">Nucleus</location>
        <location evidence="5">Nucleolus</location>
    </subcellularLocation>
    <subcellularLocation>
        <location evidence="5">Nucleus</location>
        <location evidence="5">Nucleoplasm</location>
    </subcellularLocation>
</comment>
<name>A0AAW0YFM2_9TREE</name>
<dbReference type="GO" id="GO:0005730">
    <property type="term" value="C:nucleolus"/>
    <property type="evidence" value="ECO:0007669"/>
    <property type="project" value="UniProtKB-SubCell"/>
</dbReference>
<organism evidence="7 8">
    <name type="scientific">Kwoniella newhampshirensis</name>
    <dbReference type="NCBI Taxonomy" id="1651941"/>
    <lineage>
        <taxon>Eukaryota</taxon>
        <taxon>Fungi</taxon>
        <taxon>Dikarya</taxon>
        <taxon>Basidiomycota</taxon>
        <taxon>Agaricomycotina</taxon>
        <taxon>Tremellomycetes</taxon>
        <taxon>Tremellales</taxon>
        <taxon>Cryptococcaceae</taxon>
        <taxon>Kwoniella</taxon>
    </lineage>
</organism>
<feature type="compositionally biased region" description="Basic and acidic residues" evidence="6">
    <location>
        <begin position="75"/>
        <end position="84"/>
    </location>
</feature>
<dbReference type="RefSeq" id="XP_066799974.1">
    <property type="nucleotide sequence ID" value="XM_066949680.1"/>
</dbReference>
<feature type="region of interest" description="Disordered" evidence="6">
    <location>
        <begin position="1"/>
        <end position="89"/>
    </location>
</feature>
<dbReference type="GeneID" id="92183858"/>
<feature type="region of interest" description="Disordered" evidence="6">
    <location>
        <begin position="128"/>
        <end position="206"/>
    </location>
</feature>
<evidence type="ECO:0000256" key="5">
    <source>
        <dbReference type="PIRNR" id="PIRNR017302"/>
    </source>
</evidence>
<feature type="compositionally biased region" description="Low complexity" evidence="6">
    <location>
        <begin position="1"/>
        <end position="16"/>
    </location>
</feature>
<feature type="compositionally biased region" description="Polar residues" evidence="6">
    <location>
        <begin position="171"/>
        <end position="201"/>
    </location>
</feature>
<dbReference type="PIRSF" id="PIRSF017302">
    <property type="entry name" value="Gltscr2"/>
    <property type="match status" value="1"/>
</dbReference>
<evidence type="ECO:0000256" key="6">
    <source>
        <dbReference type="SAM" id="MobiDB-lite"/>
    </source>
</evidence>
<dbReference type="AlphaFoldDB" id="A0AAW0YFM2"/>
<feature type="compositionally biased region" description="Acidic residues" evidence="6">
    <location>
        <begin position="318"/>
        <end position="328"/>
    </location>
</feature>
<dbReference type="GO" id="GO:0000027">
    <property type="term" value="P:ribosomal large subunit assembly"/>
    <property type="evidence" value="ECO:0007669"/>
    <property type="project" value="UniProtKB-UniRule"/>
</dbReference>
<keyword evidence="8" id="KW-1185">Reference proteome</keyword>
<evidence type="ECO:0000313" key="8">
    <source>
        <dbReference type="Proteomes" id="UP001388673"/>
    </source>
</evidence>
<protein>
    <recommendedName>
        <fullName evidence="2 5">Ribosome biogenesis protein NOP53</fullName>
    </recommendedName>
</protein>
<comment type="function">
    <text evidence="5">May play a role in ribosome biogenesis.</text>
</comment>
<dbReference type="Proteomes" id="UP001388673">
    <property type="component" value="Unassembled WGS sequence"/>
</dbReference>
<evidence type="ECO:0000313" key="7">
    <source>
        <dbReference type="EMBL" id="KAK8844750.1"/>
    </source>
</evidence>
<evidence type="ECO:0000256" key="2">
    <source>
        <dbReference type="ARBA" id="ARBA00018339"/>
    </source>
</evidence>
<evidence type="ECO:0000256" key="3">
    <source>
        <dbReference type="ARBA" id="ARBA00022517"/>
    </source>
</evidence>
<dbReference type="Pfam" id="PF07767">
    <property type="entry name" value="Nop53"/>
    <property type="match status" value="1"/>
</dbReference>
<dbReference type="PANTHER" id="PTHR14211:SF7">
    <property type="entry name" value="RIBOSOME BIOGENESIS PROTEIN NOP53"/>
    <property type="match status" value="1"/>
</dbReference>
<feature type="region of interest" description="Disordered" evidence="6">
    <location>
        <begin position="313"/>
        <end position="348"/>
    </location>
</feature>
<dbReference type="GO" id="GO:0005654">
    <property type="term" value="C:nucleoplasm"/>
    <property type="evidence" value="ECO:0007669"/>
    <property type="project" value="UniProtKB-SubCell"/>
</dbReference>
<proteinExistence type="inferred from homology"/>
<sequence>MARSTTSKSAATSSTKPYDRPSAASTKSNKGKGKALTSTRTTELGAPSTLGQASRKGKKAWRKNIDIRDEEEALEQGREEERATGGRVAAKSNDQLFTVDTVGDVEVAKRAKRAHKPLRSLAVLSERSAVPSFTARPTAPATSFDKNKNKSHITSAEKERLRRIARRTTAHSDGTGQTSASITRHDPSSVQDVWTESTGSDQVEGLAKGGYGEETIVKRKVKTPVTIKRQREIYLENQVKAGQALEIPEAGLSYNPSAESHAKLMQQAVEEEMEVLKREAELEEHVKKLGGVIEARKNDKTVSEFAAGMLVGVGETTGDSDSEDDDNEASTAIKKPSKRKTQAQRNKALKQKAIEEALKAEKEKRKLANSVSSVAAFKKDVERRAKELKEKEEAAKLAKKEKERQLKKGGEKIGKYRVVKNRVEVQLGEDLAESLRQVKPEGNLFKDRFLALQKRALVEPRVPVLPKRTNRTKEYEKHSYKRFQ</sequence>
<comment type="similarity">
    <text evidence="1 5">Belongs to the NOP53 family.</text>
</comment>
<keyword evidence="3 5" id="KW-0690">Ribosome biogenesis</keyword>
<dbReference type="InterPro" id="IPR011687">
    <property type="entry name" value="Nop53/GLTSCR2"/>
</dbReference>
<dbReference type="EMBL" id="JBCAWK010000013">
    <property type="protein sequence ID" value="KAK8844750.1"/>
    <property type="molecule type" value="Genomic_DNA"/>
</dbReference>
<keyword evidence="4 5" id="KW-0539">Nucleus</keyword>
<feature type="compositionally biased region" description="Basic residues" evidence="6">
    <location>
        <begin position="335"/>
        <end position="348"/>
    </location>
</feature>
<evidence type="ECO:0000256" key="1">
    <source>
        <dbReference type="ARBA" id="ARBA00008838"/>
    </source>
</evidence>
<reference evidence="7 8" key="1">
    <citation type="journal article" date="2024" name="bioRxiv">
        <title>Comparative genomics of Cryptococcus and Kwoniella reveals pathogenesis evolution and contrasting karyotype dynamics via intercentromeric recombination or chromosome fusion.</title>
        <authorList>
            <person name="Coelho M.A."/>
            <person name="David-Palma M."/>
            <person name="Shea T."/>
            <person name="Bowers K."/>
            <person name="McGinley-Smith S."/>
            <person name="Mohammad A.W."/>
            <person name="Gnirke A."/>
            <person name="Yurkov A.M."/>
            <person name="Nowrousian M."/>
            <person name="Sun S."/>
            <person name="Cuomo C.A."/>
            <person name="Heitman J."/>
        </authorList>
    </citation>
    <scope>NUCLEOTIDE SEQUENCE [LARGE SCALE GENOMIC DNA]</scope>
    <source>
        <strain evidence="7 8">CBS 13917</strain>
    </source>
</reference>
<dbReference type="GO" id="GO:0008097">
    <property type="term" value="F:5S rRNA binding"/>
    <property type="evidence" value="ECO:0007669"/>
    <property type="project" value="TreeGrafter"/>
</dbReference>
<comment type="caution">
    <text evidence="7">The sequence shown here is derived from an EMBL/GenBank/DDBJ whole genome shotgun (WGS) entry which is preliminary data.</text>
</comment>
<dbReference type="KEGG" id="kne:92183858"/>
<dbReference type="PANTHER" id="PTHR14211">
    <property type="entry name" value="GLIOMA SUPPRESSOR CANDIDATE REGION GENE 2"/>
    <property type="match status" value="1"/>
</dbReference>
<gene>
    <name evidence="7" type="ORF">IAR55_006600</name>
</gene>
<evidence type="ECO:0000256" key="4">
    <source>
        <dbReference type="ARBA" id="ARBA00023242"/>
    </source>
</evidence>